<dbReference type="Proteomes" id="UP001056120">
    <property type="component" value="Linkage Group LG05"/>
</dbReference>
<comment type="caution">
    <text evidence="1">The sequence shown here is derived from an EMBL/GenBank/DDBJ whole genome shotgun (WGS) entry which is preliminary data.</text>
</comment>
<gene>
    <name evidence="1" type="ORF">L1987_15902</name>
</gene>
<accession>A0ACB9J919</accession>
<organism evidence="1 2">
    <name type="scientific">Smallanthus sonchifolius</name>
    <dbReference type="NCBI Taxonomy" id="185202"/>
    <lineage>
        <taxon>Eukaryota</taxon>
        <taxon>Viridiplantae</taxon>
        <taxon>Streptophyta</taxon>
        <taxon>Embryophyta</taxon>
        <taxon>Tracheophyta</taxon>
        <taxon>Spermatophyta</taxon>
        <taxon>Magnoliopsida</taxon>
        <taxon>eudicotyledons</taxon>
        <taxon>Gunneridae</taxon>
        <taxon>Pentapetalae</taxon>
        <taxon>asterids</taxon>
        <taxon>campanulids</taxon>
        <taxon>Asterales</taxon>
        <taxon>Asteraceae</taxon>
        <taxon>Asteroideae</taxon>
        <taxon>Heliantheae alliance</taxon>
        <taxon>Millerieae</taxon>
        <taxon>Smallanthus</taxon>
    </lineage>
</organism>
<sequence>MILLDVYVGRLFVKGTEKPIEILSKLNELAGFEQGEEIDLFEEVKFEPNVMCDHIDKKLTFRESELEDGDIICFQKVVNVENTETLRYPDVRSFLEYVHNRQKRVTYEKVASINN</sequence>
<evidence type="ECO:0000313" key="2">
    <source>
        <dbReference type="Proteomes" id="UP001056120"/>
    </source>
</evidence>
<dbReference type="EMBL" id="CM042022">
    <property type="protein sequence ID" value="KAI3816211.1"/>
    <property type="molecule type" value="Genomic_DNA"/>
</dbReference>
<proteinExistence type="predicted"/>
<protein>
    <submittedName>
        <fullName evidence="1">Uncharacterized protein</fullName>
    </submittedName>
</protein>
<evidence type="ECO:0000313" key="1">
    <source>
        <dbReference type="EMBL" id="KAI3816211.1"/>
    </source>
</evidence>
<reference evidence="2" key="1">
    <citation type="journal article" date="2022" name="Mol. Ecol. Resour.">
        <title>The genomes of chicory, endive, great burdock and yacon provide insights into Asteraceae palaeo-polyploidization history and plant inulin production.</title>
        <authorList>
            <person name="Fan W."/>
            <person name="Wang S."/>
            <person name="Wang H."/>
            <person name="Wang A."/>
            <person name="Jiang F."/>
            <person name="Liu H."/>
            <person name="Zhao H."/>
            <person name="Xu D."/>
            <person name="Zhang Y."/>
        </authorList>
    </citation>
    <scope>NUCLEOTIDE SEQUENCE [LARGE SCALE GENOMIC DNA]</scope>
    <source>
        <strain evidence="2">cv. Yunnan</strain>
    </source>
</reference>
<reference evidence="1 2" key="2">
    <citation type="journal article" date="2022" name="Mol. Ecol. Resour.">
        <title>The genomes of chicory, endive, great burdock and yacon provide insights into Asteraceae paleo-polyploidization history and plant inulin production.</title>
        <authorList>
            <person name="Fan W."/>
            <person name="Wang S."/>
            <person name="Wang H."/>
            <person name="Wang A."/>
            <person name="Jiang F."/>
            <person name="Liu H."/>
            <person name="Zhao H."/>
            <person name="Xu D."/>
            <person name="Zhang Y."/>
        </authorList>
    </citation>
    <scope>NUCLEOTIDE SEQUENCE [LARGE SCALE GENOMIC DNA]</scope>
    <source>
        <strain evidence="2">cv. Yunnan</strain>
        <tissue evidence="1">Leaves</tissue>
    </source>
</reference>
<keyword evidence="2" id="KW-1185">Reference proteome</keyword>
<name>A0ACB9J919_9ASTR</name>